<dbReference type="AlphaFoldDB" id="A0A9Q0WUL1"/>
<evidence type="ECO:0000313" key="2">
    <source>
        <dbReference type="EMBL" id="KAJ6773494.1"/>
    </source>
</evidence>
<dbReference type="PANTHER" id="PTHR33875">
    <property type="entry name" value="OS09G0542200 PROTEIN"/>
    <property type="match status" value="1"/>
</dbReference>
<dbReference type="InterPro" id="IPR036249">
    <property type="entry name" value="Thioredoxin-like_sf"/>
</dbReference>
<dbReference type="EMBL" id="JAPFFK010000002">
    <property type="protein sequence ID" value="KAJ6773494.1"/>
    <property type="molecule type" value="Genomic_DNA"/>
</dbReference>
<organism evidence="2 3">
    <name type="scientific">Salix purpurea</name>
    <name type="common">Purple osier willow</name>
    <dbReference type="NCBI Taxonomy" id="77065"/>
    <lineage>
        <taxon>Eukaryota</taxon>
        <taxon>Viridiplantae</taxon>
        <taxon>Streptophyta</taxon>
        <taxon>Embryophyta</taxon>
        <taxon>Tracheophyta</taxon>
        <taxon>Spermatophyta</taxon>
        <taxon>Magnoliopsida</taxon>
        <taxon>eudicotyledons</taxon>
        <taxon>Gunneridae</taxon>
        <taxon>Pentapetalae</taxon>
        <taxon>rosids</taxon>
        <taxon>fabids</taxon>
        <taxon>Malpighiales</taxon>
        <taxon>Salicaceae</taxon>
        <taxon>Saliceae</taxon>
        <taxon>Salix</taxon>
    </lineage>
</organism>
<sequence length="226" mass="25617">MGSILRTANLSACDGPRRVHNTTDQRARKSRKSLPPPSKAQRTTKVLSFILFVVNLSILTAQAQNLPPARYDGFVYENRQETPGPALKEALKHYGSRVWLVVHLLPLPYHDNAYVSSRALHIANTLNSSFTFPLLEQFFKHQEKFYNAKTINLSKTSIVKEIVKFATVAVGNSYSSAFESGFNDRKTDLKTRVSFKYSTSRGVFGTPFFFRQRICFARCWFSVGLP</sequence>
<reference evidence="2" key="2">
    <citation type="journal article" date="2023" name="Int. J. Mol. Sci.">
        <title>De Novo Assembly and Annotation of 11 Diverse Shrub Willow (Salix) Genomes Reveals Novel Gene Organization in Sex-Linked Regions.</title>
        <authorList>
            <person name="Hyden B."/>
            <person name="Feng K."/>
            <person name="Yates T.B."/>
            <person name="Jawdy S."/>
            <person name="Cereghino C."/>
            <person name="Smart L.B."/>
            <person name="Muchero W."/>
        </authorList>
    </citation>
    <scope>NUCLEOTIDE SEQUENCE</scope>
    <source>
        <tissue evidence="2">Shoot tip</tissue>
    </source>
</reference>
<name>A0A9Q0WUL1_SALPP</name>
<evidence type="ECO:0000313" key="3">
    <source>
        <dbReference type="Proteomes" id="UP001151532"/>
    </source>
</evidence>
<dbReference type="SUPFAM" id="SSF52833">
    <property type="entry name" value="Thioredoxin-like"/>
    <property type="match status" value="1"/>
</dbReference>
<feature type="region of interest" description="Disordered" evidence="1">
    <location>
        <begin position="14"/>
        <end position="40"/>
    </location>
</feature>
<reference evidence="2" key="1">
    <citation type="submission" date="2022-11" db="EMBL/GenBank/DDBJ databases">
        <authorList>
            <person name="Hyden B.L."/>
            <person name="Feng K."/>
            <person name="Yates T."/>
            <person name="Jawdy S."/>
            <person name="Smart L.B."/>
            <person name="Muchero W."/>
        </authorList>
    </citation>
    <scope>NUCLEOTIDE SEQUENCE</scope>
    <source>
        <tissue evidence="2">Shoot tip</tissue>
    </source>
</reference>
<evidence type="ECO:0000256" key="1">
    <source>
        <dbReference type="SAM" id="MobiDB-lite"/>
    </source>
</evidence>
<accession>A0A9Q0WUL1</accession>
<feature type="compositionally biased region" description="Basic and acidic residues" evidence="1">
    <location>
        <begin position="15"/>
        <end position="27"/>
    </location>
</feature>
<protein>
    <submittedName>
        <fullName evidence="2">Uncharacterized protein</fullName>
    </submittedName>
</protein>
<dbReference type="OrthoDB" id="37297at2759"/>
<gene>
    <name evidence="2" type="ORF">OIU79_017045</name>
</gene>
<proteinExistence type="predicted"/>
<dbReference type="Proteomes" id="UP001151532">
    <property type="component" value="Chromosome 5"/>
</dbReference>
<dbReference type="PANTHER" id="PTHR33875:SF2">
    <property type="entry name" value="ACR183CP"/>
    <property type="match status" value="1"/>
</dbReference>
<keyword evidence="3" id="KW-1185">Reference proteome</keyword>
<comment type="caution">
    <text evidence="2">The sequence shown here is derived from an EMBL/GenBank/DDBJ whole genome shotgun (WGS) entry which is preliminary data.</text>
</comment>
<dbReference type="Gene3D" id="3.40.30.10">
    <property type="entry name" value="Glutaredoxin"/>
    <property type="match status" value="1"/>
</dbReference>